<evidence type="ECO:0000256" key="2">
    <source>
        <dbReference type="ARBA" id="ARBA00006824"/>
    </source>
</evidence>
<dbReference type="PANTHER" id="PTHR11266:SF17">
    <property type="entry name" value="PROTEIN MPV17"/>
    <property type="match status" value="1"/>
</dbReference>
<comment type="caution">
    <text evidence="8">The sequence shown here is derived from an EMBL/GenBank/DDBJ whole genome shotgun (WGS) entry which is preliminary data.</text>
</comment>
<name>A0A8S1F5R2_9PELO</name>
<feature type="transmembrane region" description="Helical" evidence="7">
    <location>
        <begin position="211"/>
        <end position="231"/>
    </location>
</feature>
<dbReference type="OrthoDB" id="430207at2759"/>
<evidence type="ECO:0000313" key="9">
    <source>
        <dbReference type="Proteomes" id="UP000494206"/>
    </source>
</evidence>
<proteinExistence type="inferred from homology"/>
<comment type="similarity">
    <text evidence="2 7">Belongs to the peroxisomal membrane protein PXMP2/4 family.</text>
</comment>
<accession>A0A8S1F5R2</accession>
<keyword evidence="4 7" id="KW-1133">Transmembrane helix</keyword>
<evidence type="ECO:0000256" key="7">
    <source>
        <dbReference type="RuleBase" id="RU363053"/>
    </source>
</evidence>
<evidence type="ECO:0000256" key="6">
    <source>
        <dbReference type="ARBA" id="ARBA00049743"/>
    </source>
</evidence>
<evidence type="ECO:0000313" key="8">
    <source>
        <dbReference type="EMBL" id="CAB3411181.1"/>
    </source>
</evidence>
<dbReference type="AlphaFoldDB" id="A0A8S1F5R2"/>
<comment type="subcellular location">
    <subcellularLocation>
        <location evidence="1">Membrane</location>
        <topology evidence="1">Multi-pass membrane protein</topology>
    </subcellularLocation>
</comment>
<dbReference type="GO" id="GO:0015267">
    <property type="term" value="F:channel activity"/>
    <property type="evidence" value="ECO:0007669"/>
    <property type="project" value="TreeGrafter"/>
</dbReference>
<dbReference type="Proteomes" id="UP000494206">
    <property type="component" value="Unassembled WGS sequence"/>
</dbReference>
<protein>
    <recommendedName>
        <fullName evidence="6">Mitochondrial inner membrane protein Mpv17</fullName>
    </recommendedName>
</protein>
<keyword evidence="5 7" id="KW-0472">Membrane</keyword>
<dbReference type="InterPro" id="IPR007248">
    <property type="entry name" value="Mpv17_PMP22"/>
</dbReference>
<sequence length="237" mass="27164">MRGETTTKKPPTLRRVLRLRAGRKRASRAGLVTDESGPLLNRPTNFILEKKALMQALQIVRPRLMLLNRFNAILARRPLLTQMVVSGAVCGAGDVFAQYITKEPRWDVWRTARFTFLGTFIIAPPLNVWFRVLERITHPNKSVAVVKRMMVDQLMFGPCLTAVILTSVKLLEGDPPAVAISKMKEVWGEVYINSLKIWPAVQLFNFYVMPLNYRVLVVQLAAFFWNSYISYRTQLKE</sequence>
<keyword evidence="3 7" id="KW-0812">Transmembrane</keyword>
<dbReference type="EMBL" id="CADEPM010000012">
    <property type="protein sequence ID" value="CAB3411181.1"/>
    <property type="molecule type" value="Genomic_DNA"/>
</dbReference>
<evidence type="ECO:0000256" key="4">
    <source>
        <dbReference type="ARBA" id="ARBA00022989"/>
    </source>
</evidence>
<keyword evidence="9" id="KW-1185">Reference proteome</keyword>
<reference evidence="8 9" key="1">
    <citation type="submission" date="2020-04" db="EMBL/GenBank/DDBJ databases">
        <authorList>
            <person name="Laetsch R D."/>
            <person name="Stevens L."/>
            <person name="Kumar S."/>
            <person name="Blaxter L. M."/>
        </authorList>
    </citation>
    <scope>NUCLEOTIDE SEQUENCE [LARGE SCALE GENOMIC DNA]</scope>
</reference>
<evidence type="ECO:0000256" key="3">
    <source>
        <dbReference type="ARBA" id="ARBA00022692"/>
    </source>
</evidence>
<dbReference type="PANTHER" id="PTHR11266">
    <property type="entry name" value="PEROXISOMAL MEMBRANE PROTEIN 2, PXMP2 MPV17"/>
    <property type="match status" value="1"/>
</dbReference>
<dbReference type="GO" id="GO:0016020">
    <property type="term" value="C:membrane"/>
    <property type="evidence" value="ECO:0007669"/>
    <property type="project" value="UniProtKB-SubCell"/>
</dbReference>
<dbReference type="GO" id="GO:0005739">
    <property type="term" value="C:mitochondrion"/>
    <property type="evidence" value="ECO:0007669"/>
    <property type="project" value="TreeGrafter"/>
</dbReference>
<feature type="transmembrane region" description="Helical" evidence="7">
    <location>
        <begin position="112"/>
        <end position="133"/>
    </location>
</feature>
<evidence type="ECO:0000256" key="1">
    <source>
        <dbReference type="ARBA" id="ARBA00004141"/>
    </source>
</evidence>
<gene>
    <name evidence="8" type="ORF">CBOVIS_LOCUS12602</name>
</gene>
<dbReference type="Pfam" id="PF04117">
    <property type="entry name" value="Mpv17_PMP22"/>
    <property type="match status" value="1"/>
</dbReference>
<feature type="transmembrane region" description="Helical" evidence="7">
    <location>
        <begin position="154"/>
        <end position="171"/>
    </location>
</feature>
<organism evidence="8 9">
    <name type="scientific">Caenorhabditis bovis</name>
    <dbReference type="NCBI Taxonomy" id="2654633"/>
    <lineage>
        <taxon>Eukaryota</taxon>
        <taxon>Metazoa</taxon>
        <taxon>Ecdysozoa</taxon>
        <taxon>Nematoda</taxon>
        <taxon>Chromadorea</taxon>
        <taxon>Rhabditida</taxon>
        <taxon>Rhabditina</taxon>
        <taxon>Rhabditomorpha</taxon>
        <taxon>Rhabditoidea</taxon>
        <taxon>Rhabditidae</taxon>
        <taxon>Peloderinae</taxon>
        <taxon>Caenorhabditis</taxon>
    </lineage>
</organism>
<feature type="transmembrane region" description="Helical" evidence="7">
    <location>
        <begin position="79"/>
        <end position="100"/>
    </location>
</feature>
<evidence type="ECO:0000256" key="5">
    <source>
        <dbReference type="ARBA" id="ARBA00023136"/>
    </source>
</evidence>
<dbReference type="GO" id="GO:1901858">
    <property type="term" value="P:regulation of mitochondrial DNA metabolic process"/>
    <property type="evidence" value="ECO:0007669"/>
    <property type="project" value="TreeGrafter"/>
</dbReference>